<evidence type="ECO:0000313" key="3">
    <source>
        <dbReference type="Proteomes" id="UP000306196"/>
    </source>
</evidence>
<evidence type="ECO:0000256" key="1">
    <source>
        <dbReference type="SAM" id="Phobius"/>
    </source>
</evidence>
<keyword evidence="1" id="KW-0472">Membrane</keyword>
<feature type="transmembrane region" description="Helical" evidence="1">
    <location>
        <begin position="41"/>
        <end position="59"/>
    </location>
</feature>
<feature type="transmembrane region" description="Helical" evidence="1">
    <location>
        <begin position="12"/>
        <end position="29"/>
    </location>
</feature>
<proteinExistence type="predicted"/>
<dbReference type="AlphaFoldDB" id="A0A5R8KI12"/>
<feature type="transmembrane region" description="Helical" evidence="1">
    <location>
        <begin position="75"/>
        <end position="99"/>
    </location>
</feature>
<organism evidence="2 3">
    <name type="scientific">Phragmitibacter flavus</name>
    <dbReference type="NCBI Taxonomy" id="2576071"/>
    <lineage>
        <taxon>Bacteria</taxon>
        <taxon>Pseudomonadati</taxon>
        <taxon>Verrucomicrobiota</taxon>
        <taxon>Verrucomicrobiia</taxon>
        <taxon>Verrucomicrobiales</taxon>
        <taxon>Verrucomicrobiaceae</taxon>
        <taxon>Phragmitibacter</taxon>
    </lineage>
</organism>
<keyword evidence="3" id="KW-1185">Reference proteome</keyword>
<keyword evidence="1" id="KW-1133">Transmembrane helix</keyword>
<keyword evidence="1" id="KW-0812">Transmembrane</keyword>
<reference evidence="2 3" key="1">
    <citation type="submission" date="2019-05" db="EMBL/GenBank/DDBJ databases">
        <title>Verrucobacter flavum gen. nov., sp. nov. a new member of the family Verrucomicrobiaceae.</title>
        <authorList>
            <person name="Szuroczki S."/>
            <person name="Abbaszade G."/>
            <person name="Szabo A."/>
            <person name="Felfoldi T."/>
            <person name="Schumann P."/>
            <person name="Boka K."/>
            <person name="Keki Z."/>
            <person name="Toumi M."/>
            <person name="Toth E."/>
        </authorList>
    </citation>
    <scope>NUCLEOTIDE SEQUENCE [LARGE SCALE GENOMIC DNA]</scope>
    <source>
        <strain evidence="2 3">MG-N-17</strain>
    </source>
</reference>
<dbReference type="EMBL" id="VAUV01000003">
    <property type="protein sequence ID" value="TLD71954.1"/>
    <property type="molecule type" value="Genomic_DNA"/>
</dbReference>
<dbReference type="RefSeq" id="WP_138084959.1">
    <property type="nucleotide sequence ID" value="NZ_VAUV01000003.1"/>
</dbReference>
<protein>
    <submittedName>
        <fullName evidence="2">Uncharacterized protein</fullName>
    </submittedName>
</protein>
<name>A0A5R8KI12_9BACT</name>
<sequence>MESIITANQSLLPWVYTTVNFLGFIFFILASAFKGWSKGELLLAIAAILSLALQVYWILMEMRITWISSGHTGRAIWFVHAFAEYVSIFCYALGAILIYRAARKRQPS</sequence>
<accession>A0A5R8KI12</accession>
<dbReference type="Proteomes" id="UP000306196">
    <property type="component" value="Unassembled WGS sequence"/>
</dbReference>
<comment type="caution">
    <text evidence="2">The sequence shown here is derived from an EMBL/GenBank/DDBJ whole genome shotgun (WGS) entry which is preliminary data.</text>
</comment>
<evidence type="ECO:0000313" key="2">
    <source>
        <dbReference type="EMBL" id="TLD71954.1"/>
    </source>
</evidence>
<gene>
    <name evidence="2" type="ORF">FEM03_04315</name>
</gene>